<organism evidence="5 6">
    <name type="scientific">Bilifractor porci</name>
    <dbReference type="NCBI Taxonomy" id="2606636"/>
    <lineage>
        <taxon>Bacteria</taxon>
        <taxon>Bacillati</taxon>
        <taxon>Bacillota</taxon>
        <taxon>Clostridia</taxon>
        <taxon>Lachnospirales</taxon>
        <taxon>Lachnospiraceae</taxon>
        <taxon>Bilifractor</taxon>
    </lineage>
</organism>
<dbReference type="InterPro" id="IPR010090">
    <property type="entry name" value="Phage_tape_meas"/>
</dbReference>
<dbReference type="SUPFAM" id="SSF57997">
    <property type="entry name" value="Tropomyosin"/>
    <property type="match status" value="1"/>
</dbReference>
<evidence type="ECO:0000256" key="3">
    <source>
        <dbReference type="SAM" id="MobiDB-lite"/>
    </source>
</evidence>
<feature type="coiled-coil region" evidence="2">
    <location>
        <begin position="26"/>
        <end position="116"/>
    </location>
</feature>
<feature type="compositionally biased region" description="Polar residues" evidence="3">
    <location>
        <begin position="1168"/>
        <end position="1185"/>
    </location>
</feature>
<keyword evidence="2" id="KW-0175">Coiled coil</keyword>
<dbReference type="EMBL" id="VUMV01000001">
    <property type="protein sequence ID" value="MST81125.1"/>
    <property type="molecule type" value="Genomic_DNA"/>
</dbReference>
<evidence type="ECO:0000313" key="5">
    <source>
        <dbReference type="EMBL" id="MST81125.1"/>
    </source>
</evidence>
<feature type="region of interest" description="Disordered" evidence="3">
    <location>
        <begin position="1153"/>
        <end position="1185"/>
    </location>
</feature>
<dbReference type="Proteomes" id="UP000466864">
    <property type="component" value="Unassembled WGS sequence"/>
</dbReference>
<keyword evidence="6" id="KW-1185">Reference proteome</keyword>
<evidence type="ECO:0000256" key="1">
    <source>
        <dbReference type="ARBA" id="ARBA00022612"/>
    </source>
</evidence>
<gene>
    <name evidence="5" type="ORF">FYJ60_02090</name>
</gene>
<keyword evidence="1" id="KW-1188">Viral release from host cell</keyword>
<sequence length="1402" mass="147927">MEVCMAARKIGATIALDGEAKFKSAVSNCNKSLKEMRSEMELVKEKTSGQANSLSTLKQKHDVLAKSLDKYKEKQTAVASGLEHAQSDYERVGKTLENYKTQLTEAQKKLDDMKVSGTASQEEMDKQQAKVDELAATVTNGEKAYEKAGNRVQDWQIKLNTAETEVVKANRALDENDQYMAEAEHSTDKCATSIDEFGKKTAQATTKIEEIGTTTSKMFNWSAVMDTLDRVSQGVTELASKSYDAAQELEEGYNTITAKTGATGEAMQKMAGIADNLYSSMSVSMDDVGAAVGEVNTRFGLQGDQLQDLSEQFLKYAELNGTDVSGSIDSVQKALSAFGLSAENASDLLDLLNKVGQDTGASVDTLTEGLVQNGTAFQEMGLSIEQSTVFMGQMEKSGANSETVMQGLRKALKNATSEGIPLDEALSNLQNTIKNGTSSVDGLTAAYDLFGKSGDQIYGAVQSGTLDFSNLAKSVAGYGDSVSRTFEETEKPWDKAKIAMHSLQIAGSDLTKDALGTLTPAIEKVADVSSDAVKKLEKMPTPIKAIIGVTGLAVTGAAKVAPVIASITRTYGVLKTMKETTAIATAAETAATTAQTTATEAATVAQTGLNIAMDANPVGLLALAIGGLVTGLTIYATATGSANDTTNDFTSSLDEAVAKSEESTAALKDAANDMNSSVSESFNIANQSISGAVASAQMAGTIIDDLDALNQKQNLTSDEQQQMARDVATLNTLYPEMGVAIDDTTGKLNMSTQAMSDFVEQAKQTAMVSAYQKAYEDIVNSSTDALEKQIQAQMDAKQVQEEASDTAENLGSIIEDANTKIARQTQLQDKLNSGQTLTNSELKEYNSLSEEVRDGQVKVNGKWEDAAKLNQEYSDALSKSKKATDDYDDAAETAKNSTDEMNKKLDLLNETAEANGVSMDSVTSSIQQTGEAAQETAETVTESAQYIVDATGEVKQVHVDTTGQVLDDNDELVASSAESVQLMTEDQANLQSEYVKTYNSNLQSIQGQIGMFDELTTKSDVSASTMLANMQGQADAYTQYTSNLQSLSDQLAGMNGSDVFLSRMADGSEKSIQEVQALVDGLANGSVTADQIMQTFGNLDSAQQNMATHLTDMQTTVDGSMNAIASDTQSGMSSANANAAQGSKNIQNTVSDTFKDTSNKAGNYGKETGTQYSNRLGQTSSNSRAAAQSVAKSALEGLNTSGGSTAGWSLGMDYYRGITSTRGSAGSAAQSIAAAAVANLNKHNEAYNWGADMGNQFARGLSATVGAVSNAANAVANAAAKKIHHSTPDEGPLKGDDKWGYEMAENFASGMLAGVPKIESAAYSMARAAAFTAHGSIEQGGNSDSALLRKIASMLAAQKTITPEQIYEACKAGTADGASSSKTVLNGRQLNRALKGMGVAYQ</sequence>
<evidence type="ECO:0000313" key="6">
    <source>
        <dbReference type="Proteomes" id="UP000466864"/>
    </source>
</evidence>
<protein>
    <recommendedName>
        <fullName evidence="4">Phage tail tape measure protein domain-containing protein</fullName>
    </recommendedName>
</protein>
<dbReference type="PANTHER" id="PTHR37813">
    <property type="entry name" value="FELS-2 PROPHAGE PROTEIN"/>
    <property type="match status" value="1"/>
</dbReference>
<feature type="coiled-coil region" evidence="2">
    <location>
        <begin position="145"/>
        <end position="172"/>
    </location>
</feature>
<comment type="caution">
    <text evidence="5">The sequence shown here is derived from an EMBL/GenBank/DDBJ whole genome shotgun (WGS) entry which is preliminary data.</text>
</comment>
<dbReference type="PANTHER" id="PTHR37813:SF1">
    <property type="entry name" value="FELS-2 PROPHAGE PROTEIN"/>
    <property type="match status" value="1"/>
</dbReference>
<name>A0A7X2P6T5_9FIRM</name>
<dbReference type="Pfam" id="PF10145">
    <property type="entry name" value="PhageMin_Tail"/>
    <property type="match status" value="1"/>
</dbReference>
<proteinExistence type="predicted"/>
<accession>A0A7X2P6T5</accession>
<feature type="domain" description="Phage tail tape measure protein" evidence="4">
    <location>
        <begin position="279"/>
        <end position="448"/>
    </location>
</feature>
<evidence type="ECO:0000259" key="4">
    <source>
        <dbReference type="Pfam" id="PF10145"/>
    </source>
</evidence>
<feature type="region of interest" description="Disordered" evidence="3">
    <location>
        <begin position="877"/>
        <end position="898"/>
    </location>
</feature>
<reference evidence="5 6" key="1">
    <citation type="submission" date="2019-08" db="EMBL/GenBank/DDBJ databases">
        <title>In-depth cultivation of the pig gut microbiome towards novel bacterial diversity and tailored functional studies.</title>
        <authorList>
            <person name="Wylensek D."/>
            <person name="Hitch T.C.A."/>
            <person name="Clavel T."/>
        </authorList>
    </citation>
    <scope>NUCLEOTIDE SEQUENCE [LARGE SCALE GENOMIC DNA]</scope>
    <source>
        <strain evidence="5 6">Oil+RF-744-WCA-WT-13</strain>
    </source>
</reference>
<evidence type="ECO:0000256" key="2">
    <source>
        <dbReference type="SAM" id="Coils"/>
    </source>
</evidence>